<dbReference type="SUPFAM" id="SSF48208">
    <property type="entry name" value="Six-hairpin glycosidases"/>
    <property type="match status" value="1"/>
</dbReference>
<dbReference type="GO" id="GO:0006487">
    <property type="term" value="P:protein N-linked glycosylation"/>
    <property type="evidence" value="ECO:0007669"/>
    <property type="project" value="TreeGrafter"/>
</dbReference>
<evidence type="ECO:0000313" key="3">
    <source>
        <dbReference type="Proteomes" id="UP000233837"/>
    </source>
</evidence>
<dbReference type="GO" id="GO:0009311">
    <property type="term" value="P:oligosaccharide metabolic process"/>
    <property type="evidence" value="ECO:0007669"/>
    <property type="project" value="InterPro"/>
</dbReference>
<dbReference type="Gene3D" id="1.50.10.10">
    <property type="match status" value="1"/>
</dbReference>
<protein>
    <submittedName>
        <fullName evidence="2">Mannosyl-oligosaccharide glucosidase GCS1</fullName>
    </submittedName>
</protein>
<dbReference type="InterPro" id="IPR012341">
    <property type="entry name" value="6hp_glycosidase-like_sf"/>
</dbReference>
<feature type="domain" description="Glycosyl hydrolase family 63 C-terminal" evidence="1">
    <location>
        <begin position="1"/>
        <end position="240"/>
    </location>
</feature>
<proteinExistence type="predicted"/>
<gene>
    <name evidence="2" type="primary">GCS1</name>
    <name evidence="2" type="ORF">MA16_Dca007012</name>
</gene>
<reference evidence="2 3" key="1">
    <citation type="journal article" date="2016" name="Sci. Rep.">
        <title>The Dendrobium catenatum Lindl. genome sequence provides insights into polysaccharide synthase, floral development and adaptive evolution.</title>
        <authorList>
            <person name="Zhang G.Q."/>
            <person name="Xu Q."/>
            <person name="Bian C."/>
            <person name="Tsai W.C."/>
            <person name="Yeh C.M."/>
            <person name="Liu K.W."/>
            <person name="Yoshida K."/>
            <person name="Zhang L.S."/>
            <person name="Chang S.B."/>
            <person name="Chen F."/>
            <person name="Shi Y."/>
            <person name="Su Y.Y."/>
            <person name="Zhang Y.Q."/>
            <person name="Chen L.J."/>
            <person name="Yin Y."/>
            <person name="Lin M."/>
            <person name="Huang H."/>
            <person name="Deng H."/>
            <person name="Wang Z.W."/>
            <person name="Zhu S.L."/>
            <person name="Zhao X."/>
            <person name="Deng C."/>
            <person name="Niu S.C."/>
            <person name="Huang J."/>
            <person name="Wang M."/>
            <person name="Liu G.H."/>
            <person name="Yang H.J."/>
            <person name="Xiao X.J."/>
            <person name="Hsiao Y.Y."/>
            <person name="Wu W.L."/>
            <person name="Chen Y.Y."/>
            <person name="Mitsuda N."/>
            <person name="Ohme-Takagi M."/>
            <person name="Luo Y.B."/>
            <person name="Van de Peer Y."/>
            <person name="Liu Z.J."/>
        </authorList>
    </citation>
    <scope>NUCLEOTIDE SEQUENCE [LARGE SCALE GENOMIC DNA]</scope>
    <source>
        <tissue evidence="2">The whole plant</tissue>
    </source>
</reference>
<dbReference type="PANTHER" id="PTHR10412">
    <property type="entry name" value="MANNOSYL-OLIGOSACCHARIDE GLUCOSIDASE"/>
    <property type="match status" value="1"/>
</dbReference>
<dbReference type="InterPro" id="IPR008928">
    <property type="entry name" value="6-hairpin_glycosidase_sf"/>
</dbReference>
<keyword evidence="3" id="KW-1185">Reference proteome</keyword>
<reference evidence="2 3" key="2">
    <citation type="journal article" date="2017" name="Nature">
        <title>The Apostasia genome and the evolution of orchids.</title>
        <authorList>
            <person name="Zhang G.Q."/>
            <person name="Liu K.W."/>
            <person name="Li Z."/>
            <person name="Lohaus R."/>
            <person name="Hsiao Y.Y."/>
            <person name="Niu S.C."/>
            <person name="Wang J.Y."/>
            <person name="Lin Y.C."/>
            <person name="Xu Q."/>
            <person name="Chen L.J."/>
            <person name="Yoshida K."/>
            <person name="Fujiwara S."/>
            <person name="Wang Z.W."/>
            <person name="Zhang Y.Q."/>
            <person name="Mitsuda N."/>
            <person name="Wang M."/>
            <person name="Liu G.H."/>
            <person name="Pecoraro L."/>
            <person name="Huang H.X."/>
            <person name="Xiao X.J."/>
            <person name="Lin M."/>
            <person name="Wu X.Y."/>
            <person name="Wu W.L."/>
            <person name="Chen Y.Y."/>
            <person name="Chang S.B."/>
            <person name="Sakamoto S."/>
            <person name="Ohme-Takagi M."/>
            <person name="Yagi M."/>
            <person name="Zeng S.J."/>
            <person name="Shen C.Y."/>
            <person name="Yeh C.M."/>
            <person name="Luo Y.B."/>
            <person name="Tsai W.C."/>
            <person name="Van de Peer Y."/>
            <person name="Liu Z.J."/>
        </authorList>
    </citation>
    <scope>NUCLEOTIDE SEQUENCE [LARGE SCALE GENOMIC DNA]</scope>
    <source>
        <tissue evidence="2">The whole plant</tissue>
    </source>
</reference>
<evidence type="ECO:0000259" key="1">
    <source>
        <dbReference type="Pfam" id="PF03200"/>
    </source>
</evidence>
<dbReference type="GO" id="GO:0005789">
    <property type="term" value="C:endoplasmic reticulum membrane"/>
    <property type="evidence" value="ECO:0007669"/>
    <property type="project" value="TreeGrafter"/>
</dbReference>
<evidence type="ECO:0000313" key="2">
    <source>
        <dbReference type="EMBL" id="PKU67977.1"/>
    </source>
</evidence>
<dbReference type="EMBL" id="KZ503159">
    <property type="protein sequence ID" value="PKU67977.1"/>
    <property type="molecule type" value="Genomic_DNA"/>
</dbReference>
<organism evidence="2 3">
    <name type="scientific">Dendrobium catenatum</name>
    <dbReference type="NCBI Taxonomy" id="906689"/>
    <lineage>
        <taxon>Eukaryota</taxon>
        <taxon>Viridiplantae</taxon>
        <taxon>Streptophyta</taxon>
        <taxon>Embryophyta</taxon>
        <taxon>Tracheophyta</taxon>
        <taxon>Spermatophyta</taxon>
        <taxon>Magnoliopsida</taxon>
        <taxon>Liliopsida</taxon>
        <taxon>Asparagales</taxon>
        <taxon>Orchidaceae</taxon>
        <taxon>Epidendroideae</taxon>
        <taxon>Malaxideae</taxon>
        <taxon>Dendrobiinae</taxon>
        <taxon>Dendrobium</taxon>
    </lineage>
</organism>
<dbReference type="GO" id="GO:0004573">
    <property type="term" value="F:Glc3Man9GlcNAc2 oligosaccharide glucosidase activity"/>
    <property type="evidence" value="ECO:0007669"/>
    <property type="project" value="InterPro"/>
</dbReference>
<dbReference type="Pfam" id="PF03200">
    <property type="entry name" value="Glyco_hydro_63"/>
    <property type="match status" value="1"/>
</dbReference>
<sequence length="247" mass="28629">MLLAADCLHSISEIIGMQNTSARGSFLTPKQLRNFEVLNQLHLDDVSGAYFDYGNHTEKVRLRWHDVNVGNTVKRELVRETLQKPHLQLVPHVGYISLFPFIMKIIPPESWILGKQLELISNRSTLWTDYGIRSLSKTSSLYMKRNTEHDPPYWRGPIWINLNYMILAALNHYSKVDGPCRSRAHALYKELRSNLIRNIVKNYYETGYLWEQYDQAGKGKGKGTRPFTGWTTLVVLIMAEEFPSFQL</sequence>
<dbReference type="AlphaFoldDB" id="A0A2I0VX48"/>
<dbReference type="InterPro" id="IPR004888">
    <property type="entry name" value="Glycoside_hydrolase_63"/>
</dbReference>
<name>A0A2I0VX48_9ASPA</name>
<dbReference type="PANTHER" id="PTHR10412:SF20">
    <property type="entry name" value="MANNOSYL-OLIGOSACCHARIDE GLUCOSIDASE GCS1"/>
    <property type="match status" value="1"/>
</dbReference>
<dbReference type="Proteomes" id="UP000233837">
    <property type="component" value="Unassembled WGS sequence"/>
</dbReference>
<dbReference type="InterPro" id="IPR031335">
    <property type="entry name" value="Glyco_hydro_63_C"/>
</dbReference>
<accession>A0A2I0VX48</accession>
<dbReference type="STRING" id="906689.A0A2I0VX48"/>